<evidence type="ECO:0000313" key="2">
    <source>
        <dbReference type="EMBL" id="KAJ7394537.1"/>
    </source>
</evidence>
<protein>
    <submittedName>
        <fullName evidence="2">Uncharacterized protein</fullName>
    </submittedName>
</protein>
<accession>A0A9X0A726</accession>
<organism evidence="2 3">
    <name type="scientific">Desmophyllum pertusum</name>
    <dbReference type="NCBI Taxonomy" id="174260"/>
    <lineage>
        <taxon>Eukaryota</taxon>
        <taxon>Metazoa</taxon>
        <taxon>Cnidaria</taxon>
        <taxon>Anthozoa</taxon>
        <taxon>Hexacorallia</taxon>
        <taxon>Scleractinia</taxon>
        <taxon>Caryophylliina</taxon>
        <taxon>Caryophylliidae</taxon>
        <taxon>Desmophyllum</taxon>
    </lineage>
</organism>
<proteinExistence type="predicted"/>
<dbReference type="EMBL" id="MU825396">
    <property type="protein sequence ID" value="KAJ7394537.1"/>
    <property type="molecule type" value="Genomic_DNA"/>
</dbReference>
<dbReference type="OrthoDB" id="10650325at2759"/>
<feature type="region of interest" description="Disordered" evidence="1">
    <location>
        <begin position="144"/>
        <end position="208"/>
    </location>
</feature>
<reference evidence="2" key="1">
    <citation type="submission" date="2023-01" db="EMBL/GenBank/DDBJ databases">
        <title>Genome assembly of the deep-sea coral Lophelia pertusa.</title>
        <authorList>
            <person name="Herrera S."/>
            <person name="Cordes E."/>
        </authorList>
    </citation>
    <scope>NUCLEOTIDE SEQUENCE</scope>
    <source>
        <strain evidence="2">USNM1676648</strain>
        <tissue evidence="2">Polyp</tissue>
    </source>
</reference>
<sequence>MRQHRISLMVASSQPLVISKWSPYYRRQSVWGLHQEMCERYPEVQSCLEINAENEQKVPRCMYDSLCKFTEGLEKSHTLANESLLKCDGEIASCAIPVKEALLETKEFCSKLRPTLLSVQQEIGTIVQRATQMVDRSRAKYGSSASHIAFQRKRKKEAAKKKRQIKKIKGNSMASGEDGSAVQEEEFSDTVDIDDSCSGEAEECIQLD</sequence>
<gene>
    <name evidence="2" type="ORF">OS493_000352</name>
</gene>
<evidence type="ECO:0000313" key="3">
    <source>
        <dbReference type="Proteomes" id="UP001163046"/>
    </source>
</evidence>
<name>A0A9X0A726_9CNID</name>
<comment type="caution">
    <text evidence="2">The sequence shown here is derived from an EMBL/GenBank/DDBJ whole genome shotgun (WGS) entry which is preliminary data.</text>
</comment>
<feature type="compositionally biased region" description="Acidic residues" evidence="1">
    <location>
        <begin position="183"/>
        <end position="208"/>
    </location>
</feature>
<dbReference type="AlphaFoldDB" id="A0A9X0A726"/>
<feature type="compositionally biased region" description="Basic residues" evidence="1">
    <location>
        <begin position="150"/>
        <end position="169"/>
    </location>
</feature>
<dbReference type="Proteomes" id="UP001163046">
    <property type="component" value="Unassembled WGS sequence"/>
</dbReference>
<evidence type="ECO:0000256" key="1">
    <source>
        <dbReference type="SAM" id="MobiDB-lite"/>
    </source>
</evidence>
<keyword evidence="3" id="KW-1185">Reference proteome</keyword>